<evidence type="ECO:0000313" key="3">
    <source>
        <dbReference type="Proteomes" id="UP000194137"/>
    </source>
</evidence>
<sequence>MTISMVSRKNTLAGGRSSSAPLTLARWVRIGAHCAILFLACVLLRDILSIEGLRLWPDQGVPLLTAGFALITASVAALRALFAQSVGWDENLVRDLDAPRRRRFAVFVGTWIGYAALLPYIGFLVATMLALTASIWTLERLRLWVTVPVAAIISVLIWLVFQRALYVSLPLGPIDRAFAEALHGF</sequence>
<organism evidence="2 3">
    <name type="scientific">Pseudorhodoplanes sinuspersici</name>
    <dbReference type="NCBI Taxonomy" id="1235591"/>
    <lineage>
        <taxon>Bacteria</taxon>
        <taxon>Pseudomonadati</taxon>
        <taxon>Pseudomonadota</taxon>
        <taxon>Alphaproteobacteria</taxon>
        <taxon>Hyphomicrobiales</taxon>
        <taxon>Pseudorhodoplanes</taxon>
    </lineage>
</organism>
<keyword evidence="3" id="KW-1185">Reference proteome</keyword>
<feature type="domain" description="DUF1468" evidence="1">
    <location>
        <begin position="37"/>
        <end position="170"/>
    </location>
</feature>
<dbReference type="InterPro" id="IPR009936">
    <property type="entry name" value="DUF1468"/>
</dbReference>
<dbReference type="OrthoDB" id="6163080at2"/>
<evidence type="ECO:0000259" key="1">
    <source>
        <dbReference type="Pfam" id="PF07331"/>
    </source>
</evidence>
<protein>
    <recommendedName>
        <fullName evidence="1">DUF1468 domain-containing protein</fullName>
    </recommendedName>
</protein>
<dbReference type="Pfam" id="PF07331">
    <property type="entry name" value="TctB"/>
    <property type="match status" value="1"/>
</dbReference>
<reference evidence="2 3" key="1">
    <citation type="submission" date="2017-05" db="EMBL/GenBank/DDBJ databases">
        <title>Full genome sequence of Pseudorhodoplanes sinuspersici.</title>
        <authorList>
            <person name="Dastgheib S.M.M."/>
            <person name="Shavandi M."/>
            <person name="Tirandaz H."/>
        </authorList>
    </citation>
    <scope>NUCLEOTIDE SEQUENCE [LARGE SCALE GENOMIC DNA]</scope>
    <source>
        <strain evidence="2 3">RIPI110</strain>
    </source>
</reference>
<dbReference type="STRING" id="1235591.CAK95_00820"/>
<evidence type="ECO:0000313" key="2">
    <source>
        <dbReference type="EMBL" id="ARP97782.1"/>
    </source>
</evidence>
<name>A0A1W6ZKC8_9HYPH</name>
<dbReference type="RefSeq" id="WP_086086102.1">
    <property type="nucleotide sequence ID" value="NZ_CP021112.1"/>
</dbReference>
<dbReference type="KEGG" id="psin:CAK95_00820"/>
<dbReference type="Proteomes" id="UP000194137">
    <property type="component" value="Chromosome"/>
</dbReference>
<dbReference type="EMBL" id="CP021112">
    <property type="protein sequence ID" value="ARP97782.1"/>
    <property type="molecule type" value="Genomic_DNA"/>
</dbReference>
<dbReference type="AlphaFoldDB" id="A0A1W6ZKC8"/>
<accession>A0A1W6ZKC8</accession>
<gene>
    <name evidence="2" type="ORF">CAK95_00820</name>
</gene>
<proteinExistence type="predicted"/>